<name>A0AAN0MAY7_9RHOB</name>
<evidence type="ECO:0000313" key="3">
    <source>
        <dbReference type="EMBL" id="WZU67783.1"/>
    </source>
</evidence>
<feature type="domain" description="Metallo-beta-lactamase" evidence="2">
    <location>
        <begin position="84"/>
        <end position="254"/>
    </location>
</feature>
<keyword evidence="4" id="KW-1185">Reference proteome</keyword>
<dbReference type="RefSeq" id="WP_342077083.1">
    <property type="nucleotide sequence ID" value="NZ_CP151767.2"/>
</dbReference>
<proteinExistence type="predicted"/>
<sequence length="349" mass="38094">MHNLITTLITPACLLCAATAAFAMDPDVNRANAISLSADHPNSFLNFAPELPQMRARAAQINTAFGLHVSEIEPGLFFVTDLVYQSAFAITDDGVVVFDAPPSFGDNLRKAIALVAPDQPITHLIMSHGHSDHNGGGYTFADIPDLEVISAAAVADTLAAHPLQGVLTPTRTFADTLVLNIGGLAINLQTADFHAEDVDTLIYLPDQKFLMAIDTITPGEAPFKNFGATADISGYLANFETFLSYDFTHFLSGHVSVLGTRDDVIKSRDYAFDVRDTVYALMPTFNDRMMEALEAVAFENPNLAYRYAMETIRDDCAGQIIDRWQDELSVVDLWADSHCDTIVTFAIMH</sequence>
<accession>A0AAN0MAY7</accession>
<dbReference type="Gene3D" id="3.60.15.10">
    <property type="entry name" value="Ribonuclease Z/Hydroxyacylglutathione hydrolase-like"/>
    <property type="match status" value="1"/>
</dbReference>
<organism evidence="3 4">
    <name type="scientific">Yoonia rhodophyticola</name>
    <dbReference type="NCBI Taxonomy" id="3137370"/>
    <lineage>
        <taxon>Bacteria</taxon>
        <taxon>Pseudomonadati</taxon>
        <taxon>Pseudomonadota</taxon>
        <taxon>Alphaproteobacteria</taxon>
        <taxon>Rhodobacterales</taxon>
        <taxon>Paracoccaceae</taxon>
        <taxon>Yoonia</taxon>
    </lineage>
</organism>
<keyword evidence="1" id="KW-0732">Signal</keyword>
<reference evidence="3 4" key="2">
    <citation type="submission" date="2024-08" db="EMBL/GenBank/DDBJ databases">
        <title>Phylogenomic analyses of a clade within the roseobacter group suggest taxonomic reassignments of species of the genera Aestuariivita, Citreicella, Loktanella, Nautella, Pelagibaca, Ruegeria, Thalassobius, Thiobacimonas and Tropicibacter, and the proposal o.</title>
        <authorList>
            <person name="Jeon C.O."/>
        </authorList>
    </citation>
    <scope>NUCLEOTIDE SEQUENCE [LARGE SCALE GENOMIC DNA]</scope>
    <source>
        <strain evidence="3 4">SS1-5</strain>
    </source>
</reference>
<evidence type="ECO:0000256" key="1">
    <source>
        <dbReference type="SAM" id="SignalP"/>
    </source>
</evidence>
<dbReference type="KEGG" id="yrh:AABB31_02120"/>
<dbReference type="Pfam" id="PF00753">
    <property type="entry name" value="Lactamase_B"/>
    <property type="match status" value="1"/>
</dbReference>
<feature type="chain" id="PRO_5042971144" evidence="1">
    <location>
        <begin position="24"/>
        <end position="349"/>
    </location>
</feature>
<dbReference type="InterPro" id="IPR001279">
    <property type="entry name" value="Metallo-B-lactamas"/>
</dbReference>
<dbReference type="SUPFAM" id="SSF56281">
    <property type="entry name" value="Metallo-hydrolase/oxidoreductase"/>
    <property type="match status" value="1"/>
</dbReference>
<dbReference type="SMART" id="SM00849">
    <property type="entry name" value="Lactamase_B"/>
    <property type="match status" value="1"/>
</dbReference>
<evidence type="ECO:0000259" key="2">
    <source>
        <dbReference type="SMART" id="SM00849"/>
    </source>
</evidence>
<gene>
    <name evidence="3" type="ORF">AABB31_02120</name>
</gene>
<dbReference type="AlphaFoldDB" id="A0AAN0MAY7"/>
<feature type="signal peptide" evidence="1">
    <location>
        <begin position="1"/>
        <end position="23"/>
    </location>
</feature>
<protein>
    <submittedName>
        <fullName evidence="3">MBL fold metallo-hydrolase</fullName>
    </submittedName>
</protein>
<dbReference type="InterPro" id="IPR036866">
    <property type="entry name" value="RibonucZ/Hydroxyglut_hydro"/>
</dbReference>
<evidence type="ECO:0000313" key="4">
    <source>
        <dbReference type="Proteomes" id="UP001470809"/>
    </source>
</evidence>
<reference evidence="4" key="1">
    <citation type="submission" date="2024-04" db="EMBL/GenBank/DDBJ databases">
        <title>Phylogenomic analyses of a clade within the roseobacter group suggest taxonomic reassignments of species of the genera Aestuariivita, Citreicella, Loktanella, Nautella, Pelagibaca, Ruegeria, Thalassobius, Thiobacimonas and Tropicibacter, and the proposal o.</title>
        <authorList>
            <person name="Jeon C.O."/>
        </authorList>
    </citation>
    <scope>NUCLEOTIDE SEQUENCE [LARGE SCALE GENOMIC DNA]</scope>
    <source>
        <strain evidence="4">SS1-5</strain>
    </source>
</reference>
<dbReference type="Proteomes" id="UP001470809">
    <property type="component" value="Chromosome"/>
</dbReference>
<dbReference type="EMBL" id="CP151767">
    <property type="protein sequence ID" value="WZU67783.1"/>
    <property type="molecule type" value="Genomic_DNA"/>
</dbReference>